<evidence type="ECO:0000259" key="2">
    <source>
        <dbReference type="PROSITE" id="PS50190"/>
    </source>
</evidence>
<dbReference type="GO" id="GO:0032012">
    <property type="term" value="P:regulation of ARF protein signal transduction"/>
    <property type="evidence" value="ECO:0007669"/>
    <property type="project" value="InterPro"/>
</dbReference>
<dbReference type="PANTHER" id="PTHR10663:SF375">
    <property type="entry name" value="LD29171P"/>
    <property type="match status" value="1"/>
</dbReference>
<dbReference type="InterPro" id="IPR023394">
    <property type="entry name" value="Sec7_C_sf"/>
</dbReference>
<dbReference type="InterPro" id="IPR000904">
    <property type="entry name" value="Sec7_dom"/>
</dbReference>
<gene>
    <name evidence="3" type="ORF">THAOC_14985</name>
</gene>
<feature type="compositionally biased region" description="Low complexity" evidence="1">
    <location>
        <begin position="272"/>
        <end position="281"/>
    </location>
</feature>
<dbReference type="AlphaFoldDB" id="K0STG2"/>
<dbReference type="FunFam" id="1.10.1000.11:FF:000002">
    <property type="entry name" value="Cytohesin 1"/>
    <property type="match status" value="1"/>
</dbReference>
<dbReference type="InterPro" id="IPR035999">
    <property type="entry name" value="Sec7_dom_sf"/>
</dbReference>
<keyword evidence="4" id="KW-1185">Reference proteome</keyword>
<dbReference type="eggNOG" id="KOG0929">
    <property type="taxonomic scope" value="Eukaryota"/>
</dbReference>
<organism evidence="3 4">
    <name type="scientific">Thalassiosira oceanica</name>
    <name type="common">Marine diatom</name>
    <dbReference type="NCBI Taxonomy" id="159749"/>
    <lineage>
        <taxon>Eukaryota</taxon>
        <taxon>Sar</taxon>
        <taxon>Stramenopiles</taxon>
        <taxon>Ochrophyta</taxon>
        <taxon>Bacillariophyta</taxon>
        <taxon>Coscinodiscophyceae</taxon>
        <taxon>Thalassiosirophycidae</taxon>
        <taxon>Thalassiosirales</taxon>
        <taxon>Thalassiosiraceae</taxon>
        <taxon>Thalassiosira</taxon>
    </lineage>
</organism>
<feature type="region of interest" description="Disordered" evidence="1">
    <location>
        <begin position="256"/>
        <end position="317"/>
    </location>
</feature>
<evidence type="ECO:0000313" key="4">
    <source>
        <dbReference type="Proteomes" id="UP000266841"/>
    </source>
</evidence>
<protein>
    <recommendedName>
        <fullName evidence="2">SEC7 domain-containing protein</fullName>
    </recommendedName>
</protein>
<dbReference type="OrthoDB" id="430364at2759"/>
<evidence type="ECO:0000256" key="1">
    <source>
        <dbReference type="SAM" id="MobiDB-lite"/>
    </source>
</evidence>
<evidence type="ECO:0000313" key="3">
    <source>
        <dbReference type="EMBL" id="EJK64296.1"/>
    </source>
</evidence>
<feature type="region of interest" description="Disordered" evidence="1">
    <location>
        <begin position="202"/>
        <end position="227"/>
    </location>
</feature>
<dbReference type="EMBL" id="AGNL01017421">
    <property type="protein sequence ID" value="EJK64296.1"/>
    <property type="molecule type" value="Genomic_DNA"/>
</dbReference>
<dbReference type="SMART" id="SM00222">
    <property type="entry name" value="Sec7"/>
    <property type="match status" value="1"/>
</dbReference>
<accession>K0STG2</accession>
<dbReference type="Gene3D" id="1.10.220.20">
    <property type="match status" value="1"/>
</dbReference>
<name>K0STG2_THAOC</name>
<proteinExistence type="predicted"/>
<dbReference type="CDD" id="cd00171">
    <property type="entry name" value="Sec7"/>
    <property type="match status" value="1"/>
</dbReference>
<dbReference type="FunFam" id="1.10.220.20:FF:000010">
    <property type="entry name" value="ArfGEF"/>
    <property type="match status" value="1"/>
</dbReference>
<dbReference type="Pfam" id="PF01369">
    <property type="entry name" value="Sec7"/>
    <property type="match status" value="1"/>
</dbReference>
<comment type="caution">
    <text evidence="3">The sequence shown here is derived from an EMBL/GenBank/DDBJ whole genome shotgun (WGS) entry which is preliminary data.</text>
</comment>
<feature type="compositionally biased region" description="Basic residues" evidence="1">
    <location>
        <begin position="212"/>
        <end position="224"/>
    </location>
</feature>
<dbReference type="Gene3D" id="1.10.1000.11">
    <property type="entry name" value="Arf Nucleotide-binding Site Opener,domain 2"/>
    <property type="match status" value="1"/>
</dbReference>
<sequence>MYDSKRRRREEESRAALKFNQKPAAGLKYAASCGHVDADDPADVARYLHQNRDNFDKAQIGEYLGREKEWMGGFALRVLRSYGDLLDFRSMKFDEAIRYYLSGFRLPGEAQKIDRIMEVFAARYTDQNPDVFPTADSAFILAFSIIMLNTDLHNPAIKEDRKMTIASFQRMNSGVCDGGDFPDEMLEEIFHRIRDDQISLKEDDDARDAAGIKRRGGRGGRARRPLSSASDFFFGSHYVEQERAREINFQKEGDQIREGHGEHAEEEEEGRAGAAAPPGEVGQAGAGGPGRTPSGPRRPRATSSGPPTPACATSTSR</sequence>
<reference evidence="3 4" key="1">
    <citation type="journal article" date="2012" name="Genome Biol.">
        <title>Genome and low-iron response of an oceanic diatom adapted to chronic iron limitation.</title>
        <authorList>
            <person name="Lommer M."/>
            <person name="Specht M."/>
            <person name="Roy A.S."/>
            <person name="Kraemer L."/>
            <person name="Andreson R."/>
            <person name="Gutowska M.A."/>
            <person name="Wolf J."/>
            <person name="Bergner S.V."/>
            <person name="Schilhabel M.B."/>
            <person name="Klostermeier U.C."/>
            <person name="Beiko R.G."/>
            <person name="Rosenstiel P."/>
            <person name="Hippler M."/>
            <person name="Laroche J."/>
        </authorList>
    </citation>
    <scope>NUCLEOTIDE SEQUENCE [LARGE SCALE GENOMIC DNA]</scope>
    <source>
        <strain evidence="3 4">CCMP1005</strain>
    </source>
</reference>
<dbReference type="Proteomes" id="UP000266841">
    <property type="component" value="Unassembled WGS sequence"/>
</dbReference>
<dbReference type="PANTHER" id="PTHR10663">
    <property type="entry name" value="GUANYL-NUCLEOTIDE EXCHANGE FACTOR"/>
    <property type="match status" value="1"/>
</dbReference>
<dbReference type="PROSITE" id="PS50190">
    <property type="entry name" value="SEC7"/>
    <property type="match status" value="1"/>
</dbReference>
<feature type="non-terminal residue" evidence="3">
    <location>
        <position position="317"/>
    </location>
</feature>
<dbReference type="GO" id="GO:0005085">
    <property type="term" value="F:guanyl-nucleotide exchange factor activity"/>
    <property type="evidence" value="ECO:0007669"/>
    <property type="project" value="InterPro"/>
</dbReference>
<dbReference type="SUPFAM" id="SSF48425">
    <property type="entry name" value="Sec7 domain"/>
    <property type="match status" value="1"/>
</dbReference>
<feature type="compositionally biased region" description="Low complexity" evidence="1">
    <location>
        <begin position="291"/>
        <end position="305"/>
    </location>
</feature>
<feature type="domain" description="SEC7" evidence="2">
    <location>
        <begin position="1"/>
        <end position="196"/>
    </location>
</feature>